<reference evidence="2" key="1">
    <citation type="submission" date="2023-01" db="EMBL/GenBank/DDBJ databases">
        <title>Key to firefly adult light organ development and bioluminescence: homeobox transcription factors regulate luciferase expression and transportation to peroxisome.</title>
        <authorList>
            <person name="Fu X."/>
        </authorList>
    </citation>
    <scope>NUCLEOTIDE SEQUENCE [LARGE SCALE GENOMIC DNA]</scope>
</reference>
<dbReference type="AlphaFoldDB" id="A0AAN7NW01"/>
<accession>A0AAN7NW01</accession>
<dbReference type="EMBL" id="JARPUR010000006">
    <property type="protein sequence ID" value="KAK4873715.1"/>
    <property type="molecule type" value="Genomic_DNA"/>
</dbReference>
<keyword evidence="2" id="KW-1185">Reference proteome</keyword>
<sequence>MNRNTNRGLPDKILLESEKTCATREKRTVIVYIKNTNSSKSFCTKKSKMPTSAMEHLDCTNTSLSLKENTNLHFSEEQIIPYI</sequence>
<proteinExistence type="predicted"/>
<protein>
    <submittedName>
        <fullName evidence="1">Uncharacterized protein</fullName>
    </submittedName>
</protein>
<dbReference type="Proteomes" id="UP001353858">
    <property type="component" value="Unassembled WGS sequence"/>
</dbReference>
<gene>
    <name evidence="1" type="ORF">RN001_013075</name>
</gene>
<comment type="caution">
    <text evidence="1">The sequence shown here is derived from an EMBL/GenBank/DDBJ whole genome shotgun (WGS) entry which is preliminary data.</text>
</comment>
<name>A0AAN7NW01_9COLE</name>
<organism evidence="1 2">
    <name type="scientific">Aquatica leii</name>
    <dbReference type="NCBI Taxonomy" id="1421715"/>
    <lineage>
        <taxon>Eukaryota</taxon>
        <taxon>Metazoa</taxon>
        <taxon>Ecdysozoa</taxon>
        <taxon>Arthropoda</taxon>
        <taxon>Hexapoda</taxon>
        <taxon>Insecta</taxon>
        <taxon>Pterygota</taxon>
        <taxon>Neoptera</taxon>
        <taxon>Endopterygota</taxon>
        <taxon>Coleoptera</taxon>
        <taxon>Polyphaga</taxon>
        <taxon>Elateriformia</taxon>
        <taxon>Elateroidea</taxon>
        <taxon>Lampyridae</taxon>
        <taxon>Luciolinae</taxon>
        <taxon>Aquatica</taxon>
    </lineage>
</organism>
<evidence type="ECO:0000313" key="1">
    <source>
        <dbReference type="EMBL" id="KAK4873715.1"/>
    </source>
</evidence>
<evidence type="ECO:0000313" key="2">
    <source>
        <dbReference type="Proteomes" id="UP001353858"/>
    </source>
</evidence>